<keyword evidence="3 6" id="KW-0812">Transmembrane</keyword>
<feature type="transmembrane region" description="Helical" evidence="6">
    <location>
        <begin position="77"/>
        <end position="108"/>
    </location>
</feature>
<evidence type="ECO:0000256" key="6">
    <source>
        <dbReference type="SAM" id="Phobius"/>
    </source>
</evidence>
<comment type="caution">
    <text evidence="8">The sequence shown here is derived from an EMBL/GenBank/DDBJ whole genome shotgun (WGS) entry which is preliminary data.</text>
</comment>
<dbReference type="EMBL" id="MIND01000018">
    <property type="protein sequence ID" value="POF87585.1"/>
    <property type="molecule type" value="Genomic_DNA"/>
</dbReference>
<evidence type="ECO:0000313" key="8">
    <source>
        <dbReference type="EMBL" id="POF87585.1"/>
    </source>
</evidence>
<feature type="transmembrane region" description="Helical" evidence="6">
    <location>
        <begin position="268"/>
        <end position="287"/>
    </location>
</feature>
<dbReference type="AlphaFoldDB" id="A0A2S3W9I0"/>
<evidence type="ECO:0000256" key="1">
    <source>
        <dbReference type="ARBA" id="ARBA00004651"/>
    </source>
</evidence>
<reference evidence="8 9" key="1">
    <citation type="submission" date="2016-08" db="EMBL/GenBank/DDBJ databases">
        <authorList>
            <person name="Seilhamer J.J."/>
        </authorList>
    </citation>
    <scope>NUCLEOTIDE SEQUENCE [LARGE SCALE GENOMIC DNA]</scope>
    <source>
        <strain evidence="8 9">KT-27</strain>
    </source>
</reference>
<gene>
    <name evidence="8" type="ORF">BGP80_06210</name>
</gene>
<dbReference type="PANTHER" id="PTHR35007:SF1">
    <property type="entry name" value="PILUS ASSEMBLY PROTEIN"/>
    <property type="match status" value="1"/>
</dbReference>
<evidence type="ECO:0000313" key="9">
    <source>
        <dbReference type="Proteomes" id="UP000237194"/>
    </source>
</evidence>
<protein>
    <submittedName>
        <fullName evidence="8">Type II secretion system protein F</fullName>
    </submittedName>
</protein>
<accession>A0A2S3W9I0</accession>
<dbReference type="Pfam" id="PF00482">
    <property type="entry name" value="T2SSF"/>
    <property type="match status" value="1"/>
</dbReference>
<dbReference type="RefSeq" id="WP_103435921.1">
    <property type="nucleotide sequence ID" value="NZ_MIND01000018.1"/>
</dbReference>
<evidence type="ECO:0000256" key="2">
    <source>
        <dbReference type="ARBA" id="ARBA00022475"/>
    </source>
</evidence>
<feature type="domain" description="Type II secretion system protein GspF" evidence="7">
    <location>
        <begin position="129"/>
        <end position="252"/>
    </location>
</feature>
<comment type="subcellular location">
    <subcellularLocation>
        <location evidence="1">Cell membrane</location>
        <topology evidence="1">Multi-pass membrane protein</topology>
    </subcellularLocation>
</comment>
<evidence type="ECO:0000259" key="7">
    <source>
        <dbReference type="Pfam" id="PF00482"/>
    </source>
</evidence>
<name>A0A2S3W9I0_PSEPU</name>
<keyword evidence="4 6" id="KW-1133">Transmembrane helix</keyword>
<evidence type="ECO:0000256" key="3">
    <source>
        <dbReference type="ARBA" id="ARBA00022692"/>
    </source>
</evidence>
<organism evidence="8 9">
    <name type="scientific">Pseudomonas putida</name>
    <name type="common">Arthrobacter siderocapsulatus</name>
    <dbReference type="NCBI Taxonomy" id="303"/>
    <lineage>
        <taxon>Bacteria</taxon>
        <taxon>Pseudomonadati</taxon>
        <taxon>Pseudomonadota</taxon>
        <taxon>Gammaproteobacteria</taxon>
        <taxon>Pseudomonadales</taxon>
        <taxon>Pseudomonadaceae</taxon>
        <taxon>Pseudomonas</taxon>
    </lineage>
</organism>
<sequence>MSGALLLALSPLLLGVALLLLRQGLYKRGEERTLLRLGRAFSLVRSGKARRDWFDPLLQRAGFDTAQFNPKPWLLGWLAGVIVAQLAAGWTAALMLALSVPVLGRLYLSWRYRRRVRLIIEQLPGLLDYSVRSLKAGRTLNDAVLGGIDGTREPLQSAMQRVRRNVRLGVSLDVAVSELAELYDQAELRLFAMGLRINQQYGGNASELMENLIKLIREREQGARQLKAMTGETRVTACILGALPLTMVGYFLVGNPSYLLGMWRDSQGQMLLLLAFALQLLGCLVLWRMMRSL</sequence>
<dbReference type="Gene3D" id="1.20.81.30">
    <property type="entry name" value="Type II secretion system (T2SS), domain F"/>
    <property type="match status" value="1"/>
</dbReference>
<feature type="transmembrane region" description="Helical" evidence="6">
    <location>
        <begin position="234"/>
        <end position="253"/>
    </location>
</feature>
<dbReference type="Proteomes" id="UP000237194">
    <property type="component" value="Unassembled WGS sequence"/>
</dbReference>
<dbReference type="GO" id="GO:0005886">
    <property type="term" value="C:plasma membrane"/>
    <property type="evidence" value="ECO:0007669"/>
    <property type="project" value="UniProtKB-SubCell"/>
</dbReference>
<dbReference type="InterPro" id="IPR018076">
    <property type="entry name" value="T2SS_GspF_dom"/>
</dbReference>
<keyword evidence="5 6" id="KW-0472">Membrane</keyword>
<evidence type="ECO:0000256" key="5">
    <source>
        <dbReference type="ARBA" id="ARBA00023136"/>
    </source>
</evidence>
<keyword evidence="2" id="KW-1003">Cell membrane</keyword>
<evidence type="ECO:0000256" key="4">
    <source>
        <dbReference type="ARBA" id="ARBA00022989"/>
    </source>
</evidence>
<dbReference type="InterPro" id="IPR042094">
    <property type="entry name" value="T2SS_GspF_sf"/>
</dbReference>
<dbReference type="PANTHER" id="PTHR35007">
    <property type="entry name" value="INTEGRAL MEMBRANE PROTEIN-RELATED"/>
    <property type="match status" value="1"/>
</dbReference>
<reference evidence="8 9" key="2">
    <citation type="submission" date="2018-03" db="EMBL/GenBank/DDBJ databases">
        <title>Draft genome of Pseudomonas putida strain KT-27.</title>
        <authorList>
            <person name="Yoshizawa S."/>
            <person name="Khan N.H."/>
            <person name="Nishimura M."/>
            <person name="Chiura H.X."/>
            <person name="Ogura Y."/>
            <person name="Hayashi T."/>
            <person name="Kogure K."/>
        </authorList>
    </citation>
    <scope>NUCLEOTIDE SEQUENCE [LARGE SCALE GENOMIC DNA]</scope>
    <source>
        <strain evidence="8 9">KT-27</strain>
    </source>
</reference>
<proteinExistence type="predicted"/>